<protein>
    <submittedName>
        <fullName evidence="1">Uncharacterized protein</fullName>
    </submittedName>
</protein>
<dbReference type="STRING" id="314344.AL013_05980"/>
<name>Q0EY13_9PROT</name>
<comment type="caution">
    <text evidence="1">The sequence shown here is derived from an EMBL/GenBank/DDBJ whole genome shotgun (WGS) entry which is preliminary data.</text>
</comment>
<accession>Q0EY13</accession>
<keyword evidence="2" id="KW-1185">Reference proteome</keyword>
<organism evidence="1 2">
    <name type="scientific">Mariprofundus ferrooxydans PV-1</name>
    <dbReference type="NCBI Taxonomy" id="314345"/>
    <lineage>
        <taxon>Bacteria</taxon>
        <taxon>Pseudomonadati</taxon>
        <taxon>Pseudomonadota</taxon>
        <taxon>Candidatius Mariprofundia</taxon>
        <taxon>Mariprofundales</taxon>
        <taxon>Mariprofundaceae</taxon>
        <taxon>Mariprofundus</taxon>
    </lineage>
</organism>
<sequence>MLTGTVSGTKEAGYSCCPPVAQDPPVNASLVISTAPRPCSPYSVGIFPCLSTLVHPPCFVDGTPDDAFTHAGKSPNSRYGDDPPAFSVVKQKPVVGLCRHFLLHWKLVHGMHKKNVVRTGTLFEPTTENLSGRSC</sequence>
<dbReference type="HOGENOM" id="CLU_1883249_0_0_0"/>
<dbReference type="Proteomes" id="UP000005297">
    <property type="component" value="Unassembled WGS sequence"/>
</dbReference>
<evidence type="ECO:0000313" key="1">
    <source>
        <dbReference type="EMBL" id="EAU54213.1"/>
    </source>
</evidence>
<dbReference type="AlphaFoldDB" id="Q0EY13"/>
<gene>
    <name evidence="1" type="ORF">SPV1_05612</name>
</gene>
<dbReference type="EMBL" id="AATS01000011">
    <property type="protein sequence ID" value="EAU54213.1"/>
    <property type="molecule type" value="Genomic_DNA"/>
</dbReference>
<dbReference type="InParanoid" id="Q0EY13"/>
<proteinExistence type="predicted"/>
<evidence type="ECO:0000313" key="2">
    <source>
        <dbReference type="Proteomes" id="UP000005297"/>
    </source>
</evidence>
<reference evidence="1 2" key="1">
    <citation type="submission" date="2006-09" db="EMBL/GenBank/DDBJ databases">
        <authorList>
            <person name="Emerson D."/>
            <person name="Ferriera S."/>
            <person name="Johnson J."/>
            <person name="Kravitz S."/>
            <person name="Halpern A."/>
            <person name="Remington K."/>
            <person name="Beeson K."/>
            <person name="Tran B."/>
            <person name="Rogers Y.-H."/>
            <person name="Friedman R."/>
            <person name="Venter J.C."/>
        </authorList>
    </citation>
    <scope>NUCLEOTIDE SEQUENCE [LARGE SCALE GENOMIC DNA]</scope>
    <source>
        <strain evidence="1 2">PV-1</strain>
    </source>
</reference>